<dbReference type="Gene3D" id="3.40.50.1820">
    <property type="entry name" value="alpha/beta hydrolase"/>
    <property type="match status" value="1"/>
</dbReference>
<dbReference type="SUPFAM" id="SSF53474">
    <property type="entry name" value="alpha/beta-Hydrolases"/>
    <property type="match status" value="1"/>
</dbReference>
<gene>
    <name evidence="2" type="ORF">HZU40_17285</name>
</gene>
<dbReference type="Proteomes" id="UP000515498">
    <property type="component" value="Chromosome"/>
</dbReference>
<name>A0A7G8P6U2_9MYCO</name>
<evidence type="ECO:0000313" key="2">
    <source>
        <dbReference type="EMBL" id="QNJ90058.1"/>
    </source>
</evidence>
<dbReference type="KEGG" id="mflu:HZU40_17285"/>
<dbReference type="GO" id="GO:0016787">
    <property type="term" value="F:hydrolase activity"/>
    <property type="evidence" value="ECO:0007669"/>
    <property type="project" value="UniProtKB-KW"/>
</dbReference>
<organism evidence="2 3">
    <name type="scientific">Mycolicibacterium fluoranthenivorans</name>
    <dbReference type="NCBI Taxonomy" id="258505"/>
    <lineage>
        <taxon>Bacteria</taxon>
        <taxon>Bacillati</taxon>
        <taxon>Actinomycetota</taxon>
        <taxon>Actinomycetes</taxon>
        <taxon>Mycobacteriales</taxon>
        <taxon>Mycobacteriaceae</taxon>
        <taxon>Mycolicibacterium</taxon>
    </lineage>
</organism>
<dbReference type="RefSeq" id="WP_187095208.1">
    <property type="nucleotide sequence ID" value="NZ_CP059894.1"/>
</dbReference>
<dbReference type="Pfam" id="PF12146">
    <property type="entry name" value="Hydrolase_4"/>
    <property type="match status" value="1"/>
</dbReference>
<protein>
    <submittedName>
        <fullName evidence="2">Alpha/beta fold hydrolase</fullName>
    </submittedName>
</protein>
<reference evidence="2 3" key="1">
    <citation type="submission" date="2020-07" db="EMBL/GenBank/DDBJ databases">
        <title>Draft genome sequence of four isobutane-metabolizing strains capable of cometabolically degrading diverse ether contaminants.</title>
        <authorList>
            <person name="Chen W."/>
            <person name="Faulkner N."/>
            <person name="Smith C."/>
            <person name="Hyman M."/>
        </authorList>
    </citation>
    <scope>NUCLEOTIDE SEQUENCE [LARGE SCALE GENOMIC DNA]</scope>
    <source>
        <strain evidence="2 3">2A</strain>
    </source>
</reference>
<dbReference type="InterPro" id="IPR022742">
    <property type="entry name" value="Hydrolase_4"/>
</dbReference>
<dbReference type="EMBL" id="CP059894">
    <property type="protein sequence ID" value="QNJ90058.1"/>
    <property type="molecule type" value="Genomic_DNA"/>
</dbReference>
<accession>A0A7G8P6U2</accession>
<sequence length="265" mass="28759">MSDHVDPVVLVAPAMAIGSQYYTRLTAAFERVGWTARALPRRGFEAGAPRASRTHDWSYGDEIGDIADAVAQARSLEPARPVVILGHSLGGQLAVGHQLTCDPADGIITVGACVPHYRHYRFGGVHVAAMGCLAVPALTAACGYLPRPAFGGPGARTLMREWARMARTGRTPFTAVEPIATPSLLISMHDDTLAPKRGVDDLARRFFEPKCVVREHLRPDDVPEGVSNDHIAWARTPSAVVDRAVAWWTTRAVRRRSEECGVRPN</sequence>
<feature type="domain" description="Serine aminopeptidase S33" evidence="1">
    <location>
        <begin position="5"/>
        <end position="114"/>
    </location>
</feature>
<evidence type="ECO:0000259" key="1">
    <source>
        <dbReference type="Pfam" id="PF12146"/>
    </source>
</evidence>
<keyword evidence="2" id="KW-0378">Hydrolase</keyword>
<dbReference type="InterPro" id="IPR029058">
    <property type="entry name" value="AB_hydrolase_fold"/>
</dbReference>
<evidence type="ECO:0000313" key="3">
    <source>
        <dbReference type="Proteomes" id="UP000515498"/>
    </source>
</evidence>
<proteinExistence type="predicted"/>
<dbReference type="AlphaFoldDB" id="A0A7G8P6U2"/>